<evidence type="ECO:0000313" key="11">
    <source>
        <dbReference type="Proteomes" id="UP000245670"/>
    </source>
</evidence>
<dbReference type="OrthoDB" id="9763933at2"/>
<dbReference type="Pfam" id="PF03422">
    <property type="entry name" value="CBM_6"/>
    <property type="match status" value="1"/>
</dbReference>
<dbReference type="AlphaFoldDB" id="A0A2U2JF25"/>
<dbReference type="InterPro" id="IPR008979">
    <property type="entry name" value="Galactose-bd-like_sf"/>
</dbReference>
<dbReference type="InterPro" id="IPR005084">
    <property type="entry name" value="CBM6"/>
</dbReference>
<keyword evidence="11" id="KW-1185">Reference proteome</keyword>
<dbReference type="SUPFAM" id="SSF75005">
    <property type="entry name" value="Arabinanase/levansucrase/invertase"/>
    <property type="match status" value="1"/>
</dbReference>
<dbReference type="SMART" id="SM00606">
    <property type="entry name" value="CBD_IV"/>
    <property type="match status" value="1"/>
</dbReference>
<dbReference type="CDD" id="cd08990">
    <property type="entry name" value="GH43_AXH_like"/>
    <property type="match status" value="1"/>
</dbReference>
<proteinExistence type="inferred from homology"/>
<dbReference type="InterPro" id="IPR006710">
    <property type="entry name" value="Glyco_hydro_43"/>
</dbReference>
<evidence type="ECO:0000256" key="6">
    <source>
        <dbReference type="ARBA" id="ARBA00023295"/>
    </source>
</evidence>
<organism evidence="10 11">
    <name type="scientific">Polaribacter aquimarinus</name>
    <dbReference type="NCBI Taxonomy" id="2100726"/>
    <lineage>
        <taxon>Bacteria</taxon>
        <taxon>Pseudomonadati</taxon>
        <taxon>Bacteroidota</taxon>
        <taxon>Flavobacteriia</taxon>
        <taxon>Flavobacteriales</taxon>
        <taxon>Flavobacteriaceae</taxon>
    </lineage>
</organism>
<dbReference type="Pfam" id="PF04616">
    <property type="entry name" value="Glyco_hydro_43"/>
    <property type="match status" value="1"/>
</dbReference>
<keyword evidence="2 10" id="KW-0624">Polysaccharide degradation</keyword>
<evidence type="ECO:0000313" key="10">
    <source>
        <dbReference type="EMBL" id="PWG06939.1"/>
    </source>
</evidence>
<dbReference type="GO" id="GO:0004553">
    <property type="term" value="F:hydrolase activity, hydrolyzing O-glycosyl compounds"/>
    <property type="evidence" value="ECO:0007669"/>
    <property type="project" value="InterPro"/>
</dbReference>
<dbReference type="GO" id="GO:0045493">
    <property type="term" value="P:xylan catabolic process"/>
    <property type="evidence" value="ECO:0007669"/>
    <property type="project" value="UniProtKB-KW"/>
</dbReference>
<dbReference type="SUPFAM" id="SSF49785">
    <property type="entry name" value="Galactose-binding domain-like"/>
    <property type="match status" value="1"/>
</dbReference>
<dbReference type="PANTHER" id="PTHR43772">
    <property type="entry name" value="ENDO-1,4-BETA-XYLANASE"/>
    <property type="match status" value="1"/>
</dbReference>
<feature type="domain" description="CBM6" evidence="9">
    <location>
        <begin position="299"/>
        <end position="423"/>
    </location>
</feature>
<dbReference type="EMBL" id="QFFG01000001">
    <property type="protein sequence ID" value="PWG06939.1"/>
    <property type="molecule type" value="Genomic_DNA"/>
</dbReference>
<dbReference type="Gene3D" id="2.115.10.20">
    <property type="entry name" value="Glycosyl hydrolase domain, family 43"/>
    <property type="match status" value="1"/>
</dbReference>
<keyword evidence="2 10" id="KW-0858">Xylan degradation</keyword>
<name>A0A2U2JF25_9FLAO</name>
<evidence type="ECO:0000256" key="8">
    <source>
        <dbReference type="RuleBase" id="RU361187"/>
    </source>
</evidence>
<accession>A0A2U2JF25</accession>
<dbReference type="InterPro" id="IPR052176">
    <property type="entry name" value="Glycosyl_Hydrlase_43_Enz"/>
</dbReference>
<evidence type="ECO:0000256" key="4">
    <source>
        <dbReference type="ARBA" id="ARBA00022801"/>
    </source>
</evidence>
<dbReference type="Proteomes" id="UP000245670">
    <property type="component" value="Unassembled WGS sequence"/>
</dbReference>
<keyword evidence="3" id="KW-0732">Signal</keyword>
<gene>
    <name evidence="10" type="ORF">DIS07_02125</name>
</gene>
<evidence type="ECO:0000259" key="9">
    <source>
        <dbReference type="PROSITE" id="PS51175"/>
    </source>
</evidence>
<feature type="site" description="Important for catalytic activity, responsible for pKa modulation of the active site Glu and correct orientation of both the proton donor and substrate" evidence="7">
    <location>
        <position position="131"/>
    </location>
</feature>
<dbReference type="GO" id="GO:0030246">
    <property type="term" value="F:carbohydrate binding"/>
    <property type="evidence" value="ECO:0007669"/>
    <property type="project" value="InterPro"/>
</dbReference>
<evidence type="ECO:0000256" key="5">
    <source>
        <dbReference type="ARBA" id="ARBA00023277"/>
    </source>
</evidence>
<keyword evidence="6 8" id="KW-0326">Glycosidase</keyword>
<dbReference type="CDD" id="cd04084">
    <property type="entry name" value="CBM6_xylanase-like"/>
    <property type="match status" value="1"/>
</dbReference>
<evidence type="ECO:0000256" key="2">
    <source>
        <dbReference type="ARBA" id="ARBA00022651"/>
    </source>
</evidence>
<keyword evidence="5" id="KW-0119">Carbohydrate metabolism</keyword>
<keyword evidence="4 8" id="KW-0378">Hydrolase</keyword>
<comment type="caution">
    <text evidence="10">The sequence shown here is derived from an EMBL/GenBank/DDBJ whole genome shotgun (WGS) entry which is preliminary data.</text>
</comment>
<evidence type="ECO:0000256" key="7">
    <source>
        <dbReference type="PIRSR" id="PIRSR606710-2"/>
    </source>
</evidence>
<sequence length="423" mass="49011">MVFCNTAFAQNPILKGLGVSDPHIRVFQDTIYLYSGHDANPKDKTWVMKDWRVFSSTDLRNWSLRNTISPKENYMDDNSTDCWASDAATRNGKYYFYFSDRKRGVGVMSASSPIGSFKDVLGQPLVAPMHDPTILIDDDLEKTPYLIYGDKEGGGFHITKLNDDMISISETPKPIQINGKAWENAPHWMDKNYIFKYKDWYYLSWGRDYAISKNIYGPYQCVGSVGNGYNLSEYAHGSFFKWKGQFYHIWCYYINKGFKFRESIITYCHIDDNGKIVTDTNFLDQHFSNGVGQYQASWKKIEAEWFYEISEGIQKTGSKDEGFILTNIKDENYVKFANVNFDRVYKNIILRIKLYGQKGKIKIRTGSANGTCIGKINLNPKNRNEQFQELKLKIKDTKGLEDIFIFFEGNKNDALSLDWIKFE</sequence>
<dbReference type="InterPro" id="IPR023296">
    <property type="entry name" value="Glyco_hydro_beta-prop_sf"/>
</dbReference>
<dbReference type="InterPro" id="IPR006584">
    <property type="entry name" value="Cellulose-bd_IV"/>
</dbReference>
<dbReference type="PROSITE" id="PS51175">
    <property type="entry name" value="CBM6"/>
    <property type="match status" value="1"/>
</dbReference>
<dbReference type="PANTHER" id="PTHR43772:SF2">
    <property type="entry name" value="PUTATIVE (AFU_ORTHOLOGUE AFUA_2G04480)-RELATED"/>
    <property type="match status" value="1"/>
</dbReference>
<protein>
    <submittedName>
        <fullName evidence="10">1,4-beta-xylanase</fullName>
    </submittedName>
</protein>
<evidence type="ECO:0000256" key="3">
    <source>
        <dbReference type="ARBA" id="ARBA00022729"/>
    </source>
</evidence>
<reference evidence="10 11" key="1">
    <citation type="submission" date="2018-05" db="EMBL/GenBank/DDBJ databases">
        <title>Polaribacter aquimarinus sp. nov., isolated from sediment in a sediment of sea.</title>
        <authorList>
            <person name="Lu D."/>
        </authorList>
    </citation>
    <scope>NUCLEOTIDE SEQUENCE [LARGE SCALE GENOMIC DNA]</scope>
    <source>
        <strain evidence="10 11">ZY113</strain>
    </source>
</reference>
<comment type="similarity">
    <text evidence="1 8">Belongs to the glycosyl hydrolase 43 family.</text>
</comment>
<evidence type="ECO:0000256" key="1">
    <source>
        <dbReference type="ARBA" id="ARBA00009865"/>
    </source>
</evidence>
<dbReference type="Gene3D" id="2.60.120.260">
    <property type="entry name" value="Galactose-binding domain-like"/>
    <property type="match status" value="1"/>
</dbReference>